<evidence type="ECO:0000259" key="2">
    <source>
        <dbReference type="Pfam" id="PF04101"/>
    </source>
</evidence>
<dbReference type="PANTHER" id="PTHR21015">
    <property type="entry name" value="UDP-N-ACETYLGLUCOSAMINE--N-ACETYLMURAMYL-(PENTAPEPTIDE) PYROPHOSPHORYL-UNDECAPRENOL N-ACETYLGLUCOSAMINE TRANSFERASE 1"/>
    <property type="match status" value="1"/>
</dbReference>
<reference evidence="3 4" key="1">
    <citation type="submission" date="2013-08" db="EMBL/GenBank/DDBJ databases">
        <authorList>
            <consortium name="DOE Joint Genome Institute"/>
            <person name="Eisen J."/>
            <person name="Huntemann M."/>
            <person name="Han J."/>
            <person name="Chen A."/>
            <person name="Kyrpides N."/>
            <person name="Mavromatis K."/>
            <person name="Markowitz V."/>
            <person name="Palaniappan K."/>
            <person name="Ivanova N."/>
            <person name="Schaumberg A."/>
            <person name="Pati A."/>
            <person name="Liolios K."/>
            <person name="Nordberg H.P."/>
            <person name="Cantor M.N."/>
            <person name="Hua S.X."/>
            <person name="Woyke T."/>
        </authorList>
    </citation>
    <scope>NUCLEOTIDE SEQUENCE [LARGE SCALE GENOMIC DNA]</scope>
    <source>
        <strain evidence="3 4">DSM 2278</strain>
    </source>
</reference>
<proteinExistence type="inferred from homology"/>
<dbReference type="EMBL" id="AZAJ01000001">
    <property type="protein sequence ID" value="ETA67362.1"/>
    <property type="molecule type" value="Genomic_DNA"/>
</dbReference>
<gene>
    <name evidence="3" type="ORF">MettiDRAFT_0783</name>
</gene>
<keyword evidence="3" id="KW-0808">Transferase</keyword>
<dbReference type="AlphaFoldDB" id="W9DUK2"/>
<evidence type="ECO:0000313" key="3">
    <source>
        <dbReference type="EMBL" id="ETA67362.1"/>
    </source>
</evidence>
<feature type="domain" description="Glycosyl transferase family 28 C-terminal" evidence="2">
    <location>
        <begin position="269"/>
        <end position="358"/>
    </location>
</feature>
<comment type="caution">
    <text evidence="3">The sequence shown here is derived from an EMBL/GenBank/DDBJ whole genome shotgun (WGS) entry which is preliminary data.</text>
</comment>
<dbReference type="Proteomes" id="UP000019483">
    <property type="component" value="Unassembled WGS sequence"/>
</dbReference>
<dbReference type="CDD" id="cd03785">
    <property type="entry name" value="GT28_MurG"/>
    <property type="match status" value="1"/>
</dbReference>
<comment type="similarity">
    <text evidence="1">Belongs to the glycosyltransferase 28 family.</text>
</comment>
<organism evidence="3 4">
    <name type="scientific">Methanolobus tindarius DSM 2278</name>
    <dbReference type="NCBI Taxonomy" id="1090322"/>
    <lineage>
        <taxon>Archaea</taxon>
        <taxon>Methanobacteriati</taxon>
        <taxon>Methanobacteriota</taxon>
        <taxon>Stenosarchaea group</taxon>
        <taxon>Methanomicrobia</taxon>
        <taxon>Methanosarcinales</taxon>
        <taxon>Methanosarcinaceae</taxon>
        <taxon>Methanolobus</taxon>
    </lineage>
</organism>
<dbReference type="Pfam" id="PF04101">
    <property type="entry name" value="Glyco_tran_28_C"/>
    <property type="match status" value="1"/>
</dbReference>
<name>W9DUK2_METTI</name>
<dbReference type="PANTHER" id="PTHR21015:SF22">
    <property type="entry name" value="GLYCOSYLTRANSFERASE"/>
    <property type="match status" value="1"/>
</dbReference>
<evidence type="ECO:0000256" key="1">
    <source>
        <dbReference type="ARBA" id="ARBA00006962"/>
    </source>
</evidence>
<dbReference type="STRING" id="1090322.MettiDRAFT_0783"/>
<keyword evidence="4" id="KW-1185">Reference proteome</keyword>
<accession>W9DUK2</accession>
<dbReference type="GO" id="GO:0016758">
    <property type="term" value="F:hexosyltransferase activity"/>
    <property type="evidence" value="ECO:0007669"/>
    <property type="project" value="InterPro"/>
</dbReference>
<dbReference type="Gene3D" id="3.40.50.2000">
    <property type="entry name" value="Glycogen Phosphorylase B"/>
    <property type="match status" value="2"/>
</dbReference>
<sequence>MSEYKTSPDKRMIFLIFVCGEGLGHTGRCISLASEILSAGHTVFIGAYGYSQKLIEESGHIVEEIPQELRLSGKKGSLDLKSSILSTAKGISLGNINSVTKLIEKTKPDFVISDGYYNGIIAAKRKKVPVCMIVNQSNMKDFFRNKGFVIGTVGYTVKKFYTWIYRNVDMIFVPDFVPPFTICGSNLSFPDEVKDKIRFSGPVLRKKHEKVIPIKDLNRPHVLCSIGGFGYRIQIFKTLLETAKMDDSINYTLIGGPDLDYDLLEDVPENVDIKRLIPDPFPYYRSVDLVICTGGHGTITESLSYGLPVISFPDKSHNEQENNAQFIEDNGYGKRFSYSVTPEELLQAIRSLTDDEKYRSNVYALKEQAMNCHGPTFIREKLEEYLSSVPGEHSHQQLY</sequence>
<dbReference type="SUPFAM" id="SSF53756">
    <property type="entry name" value="UDP-Glycosyltransferase/glycogen phosphorylase"/>
    <property type="match status" value="1"/>
</dbReference>
<protein>
    <submittedName>
        <fullName evidence="3">Glycosyl transferase, UDP-glucuronosyltransferase</fullName>
    </submittedName>
</protein>
<dbReference type="RefSeq" id="WP_023844498.1">
    <property type="nucleotide sequence ID" value="NZ_AZAJ01000001.1"/>
</dbReference>
<dbReference type="InterPro" id="IPR007235">
    <property type="entry name" value="Glyco_trans_28_C"/>
</dbReference>
<evidence type="ECO:0000313" key="4">
    <source>
        <dbReference type="Proteomes" id="UP000019483"/>
    </source>
</evidence>